<keyword evidence="6" id="KW-1185">Reference proteome</keyword>
<evidence type="ECO:0000256" key="1">
    <source>
        <dbReference type="ARBA" id="ARBA00022741"/>
    </source>
</evidence>
<evidence type="ECO:0008006" key="7">
    <source>
        <dbReference type="Google" id="ProtNLM"/>
    </source>
</evidence>
<keyword evidence="1" id="KW-0547">Nucleotide-binding</keyword>
<keyword evidence="2" id="KW-0067">ATP-binding</keyword>
<dbReference type="SUPFAM" id="SSF52540">
    <property type="entry name" value="P-loop containing nucleoside triphosphate hydrolases"/>
    <property type="match status" value="1"/>
</dbReference>
<evidence type="ECO:0000313" key="6">
    <source>
        <dbReference type="Proteomes" id="UP001304970"/>
    </source>
</evidence>
<dbReference type="Pfam" id="PF00270">
    <property type="entry name" value="DEAD"/>
    <property type="match status" value="1"/>
</dbReference>
<dbReference type="Gene3D" id="3.40.50.300">
    <property type="entry name" value="P-loop containing nucleotide triphosphate hydrolases"/>
    <property type="match status" value="2"/>
</dbReference>
<evidence type="ECO:0000259" key="4">
    <source>
        <dbReference type="PROSITE" id="PS51194"/>
    </source>
</evidence>
<dbReference type="InterPro" id="IPR014001">
    <property type="entry name" value="Helicase_ATP-bd"/>
</dbReference>
<dbReference type="GO" id="GO:0005524">
    <property type="term" value="F:ATP binding"/>
    <property type="evidence" value="ECO:0007669"/>
    <property type="project" value="UniProtKB-KW"/>
</dbReference>
<dbReference type="InterPro" id="IPR001650">
    <property type="entry name" value="Helicase_C-like"/>
</dbReference>
<accession>A0AA96VIK4</accession>
<proteinExistence type="predicted"/>
<protein>
    <recommendedName>
        <fullName evidence="7">DEAD/DEAH box helicase</fullName>
    </recommendedName>
</protein>
<dbReference type="InterPro" id="IPR027417">
    <property type="entry name" value="P-loop_NTPase"/>
</dbReference>
<dbReference type="PROSITE" id="PS51192">
    <property type="entry name" value="HELICASE_ATP_BIND_1"/>
    <property type="match status" value="1"/>
</dbReference>
<dbReference type="GO" id="GO:0120545">
    <property type="term" value="F:nucleic acid conformation isomerase activity"/>
    <property type="evidence" value="ECO:0007669"/>
    <property type="project" value="UniProtKB-ARBA"/>
</dbReference>
<evidence type="ECO:0000256" key="2">
    <source>
        <dbReference type="ARBA" id="ARBA00022840"/>
    </source>
</evidence>
<gene>
    <name evidence="5" type="ORF">MsAm2_09280</name>
</gene>
<evidence type="ECO:0000313" key="5">
    <source>
        <dbReference type="EMBL" id="WNY27137.1"/>
    </source>
</evidence>
<dbReference type="GO" id="GO:0003676">
    <property type="term" value="F:nucleic acid binding"/>
    <property type="evidence" value="ECO:0007669"/>
    <property type="project" value="InterPro"/>
</dbReference>
<sequence length="795" mass="93792">MDNNSIIQDFKKNKFYEKSIKKLILNDNDMTSNEKTFLLSCAILLIKKYQLDNRYTSYMELAYYIILKYSINYSDYEPLYDFSVNFGFYPIAQSITRTDLFFLKSINHNLIRSQIDSLYDHEGIIETFEQKKIRNGVLESSNNEISYIAPTSFGKSTIIIEHIILNSKNNDKIGIIVPTKSLLIQTYRKIKEAKLNYKILIHDDMYNSEERFIAIFTQERALRLMGKSEVISFDILYVDEAHLLLDKDSRSVLLSRLLRLNKMRNKKQKIIYLSPLISDSSNLKINNSEIPEPKEYRIRFNIKEPEYFEYRTDKSIHKYNRFTDTFYEIGTQENMWEYILKHKTSKTFIYLYRPQKIEQFSKELCGKIEDVSKSEQILDVVGNLQKYVHPDFYIIDYLKKGIIYLHGKIPDNVKEYLVSKFIQIPNITFLVANHVILEGMNMPIDSLFILSVKDMNKKDLTNLIGRVNRLDQIFGSQSINLEKLNPQIHFVNSDAYNRKKGNMSNKIKELKTNIITDDVKNPILKKEPDKTDKIIIDNEESFFSKSNDPKEQLKKKMLELGMFNIYIITDSLCDDIYIRIHNMKNNYMRDSIHIMDKIRIIFVSNLKIEDKEFSRLDNDPAINYYKMFLENRHYPLSYKINKNVSYFQKRQLTEKAYLYIGESFGEISLGGGKEVYIDLKGKTKKELVNISIIKQKIEEDFVSFKLNMFVQLLFDYDIIQESEYNEILYGTNDPKKLNLVKMGLTIDIINKLINDNQLGNIIRDENGNFSGNDDFLKYAEFADDFYKFELSKILL</sequence>
<dbReference type="SMART" id="SM00487">
    <property type="entry name" value="DEXDc"/>
    <property type="match status" value="1"/>
</dbReference>
<dbReference type="GeneID" id="89228347"/>
<feature type="domain" description="Helicase ATP-binding" evidence="3">
    <location>
        <begin position="136"/>
        <end position="295"/>
    </location>
</feature>
<name>A0AA96VIK4_9EURY</name>
<dbReference type="AlphaFoldDB" id="A0AA96VIK4"/>
<dbReference type="EMBL" id="CP131061">
    <property type="protein sequence ID" value="WNY27137.1"/>
    <property type="molecule type" value="Genomic_DNA"/>
</dbReference>
<reference evidence="5 6" key="1">
    <citation type="submission" date="2023-07" db="EMBL/GenBank/DDBJ databases">
        <title>Closed genome sequence of Methanosarcinaceae archaeon Am2.</title>
        <authorList>
            <person name="Poehlein A."/>
            <person name="Protasov E."/>
            <person name="Platt K."/>
            <person name="Reeh H."/>
            <person name="Daniel R."/>
            <person name="Brune A."/>
        </authorList>
    </citation>
    <scope>NUCLEOTIDE SEQUENCE [LARGE SCALE GENOMIC DNA]</scope>
    <source>
        <strain evidence="5 6">Am2</strain>
    </source>
</reference>
<dbReference type="InterPro" id="IPR011545">
    <property type="entry name" value="DEAD/DEAH_box_helicase_dom"/>
</dbReference>
<feature type="domain" description="Helicase C-terminal" evidence="4">
    <location>
        <begin position="356"/>
        <end position="511"/>
    </location>
</feature>
<organism evidence="5 6">
    <name type="scientific">Methanolapillus ohkumae</name>
    <dbReference type="NCBI Taxonomy" id="3028298"/>
    <lineage>
        <taxon>Archaea</taxon>
        <taxon>Methanobacteriati</taxon>
        <taxon>Methanobacteriota</taxon>
        <taxon>Stenosarchaea group</taxon>
        <taxon>Methanomicrobia</taxon>
        <taxon>Methanosarcinales</taxon>
        <taxon>Methanosarcinaceae</taxon>
        <taxon>Methanolapillus</taxon>
    </lineage>
</organism>
<evidence type="ECO:0000259" key="3">
    <source>
        <dbReference type="PROSITE" id="PS51192"/>
    </source>
</evidence>
<dbReference type="RefSeq" id="WP_338097117.1">
    <property type="nucleotide sequence ID" value="NZ_CP131061.1"/>
</dbReference>
<dbReference type="GO" id="GO:0140097">
    <property type="term" value="F:catalytic activity, acting on DNA"/>
    <property type="evidence" value="ECO:0007669"/>
    <property type="project" value="UniProtKB-ARBA"/>
</dbReference>
<dbReference type="PROSITE" id="PS51194">
    <property type="entry name" value="HELICASE_CTER"/>
    <property type="match status" value="1"/>
</dbReference>
<dbReference type="Proteomes" id="UP001304970">
    <property type="component" value="Chromosome"/>
</dbReference>